<name>A0ACC2LF45_PERAE</name>
<organism evidence="1 2">
    <name type="scientific">Persea americana</name>
    <name type="common">Avocado</name>
    <dbReference type="NCBI Taxonomy" id="3435"/>
    <lineage>
        <taxon>Eukaryota</taxon>
        <taxon>Viridiplantae</taxon>
        <taxon>Streptophyta</taxon>
        <taxon>Embryophyta</taxon>
        <taxon>Tracheophyta</taxon>
        <taxon>Spermatophyta</taxon>
        <taxon>Magnoliopsida</taxon>
        <taxon>Magnoliidae</taxon>
        <taxon>Laurales</taxon>
        <taxon>Lauraceae</taxon>
        <taxon>Persea</taxon>
    </lineage>
</organism>
<evidence type="ECO:0000313" key="1">
    <source>
        <dbReference type="EMBL" id="KAJ8632049.1"/>
    </source>
</evidence>
<reference evidence="1 2" key="1">
    <citation type="journal article" date="2022" name="Hortic Res">
        <title>A haplotype resolved chromosomal level avocado genome allows analysis of novel avocado genes.</title>
        <authorList>
            <person name="Nath O."/>
            <person name="Fletcher S.J."/>
            <person name="Hayward A."/>
            <person name="Shaw L.M."/>
            <person name="Masouleh A.K."/>
            <person name="Furtado A."/>
            <person name="Henry R.J."/>
            <person name="Mitter N."/>
        </authorList>
    </citation>
    <scope>NUCLEOTIDE SEQUENCE [LARGE SCALE GENOMIC DNA]</scope>
    <source>
        <strain evidence="2">cv. Hass</strain>
    </source>
</reference>
<gene>
    <name evidence="1" type="ORF">MRB53_025385</name>
</gene>
<comment type="caution">
    <text evidence="1">The sequence shown here is derived from an EMBL/GenBank/DDBJ whole genome shotgun (WGS) entry which is preliminary data.</text>
</comment>
<dbReference type="EMBL" id="CM056816">
    <property type="protein sequence ID" value="KAJ8632049.1"/>
    <property type="molecule type" value="Genomic_DNA"/>
</dbReference>
<accession>A0ACC2LF45</accession>
<keyword evidence="2" id="KW-1185">Reference proteome</keyword>
<dbReference type="Proteomes" id="UP001234297">
    <property type="component" value="Chromosome 8"/>
</dbReference>
<protein>
    <submittedName>
        <fullName evidence="1">Uncharacterized protein</fullName>
    </submittedName>
</protein>
<sequence length="2869" mass="316682">MGSLYKMHFKQENKVTESSSFLAVFLHQLRLALTLQHRAQQIKKKVGSWRRRPWKNRVLQKDDQSQLHDAFRPFPPQFESSIDPGSVEGMQALNKNERSYNYKEKAKQRKLKAIVNKLTPQNFDRLIQQVKDVNIDTVVTLTGVISLIFQTLDATTSETYANFCIHLDGVLPVFNTGDETITFKKLLVNQCQKEFQQGGIEEAVVNGVEELKEENMEEKVKSRRRWIGNIQLIGELYKKRMFPEKIMHMFIVELLKKEDGEAVSILMHIIGEEIDSLRSRRLMDAFFYKMQKLSNDQKLPYRVRFMLKDTIDLRKNKWHQRKFERVEIEKVYRGTSKELSSVRRRMFHAGSGFGSSRTVKYIGYCPNEPVALSSPVTPLMVMNKAERRLGIGIASDKEGDKHRQLEDILNKMTPLNFEKQFKKFKEVGIDSAATLTGLVSQIFDSAVMNATSCELYANLCHHLAGALPDFSEDNEKITFKRLLLNKCQEEFERGEREQAEANRVEEGEITQSAEEREEKRVKARRRMLGNIRLIGELYNKKMLTERIMHECIKKLLGQYQNPDEEDIEALCKLMSTIGEMIDHPKAKEHMDAYFDVMLKLSNNQKLSSRVRFMLKDAIDLRKNKWQQRRKFDWVEPKEVYSDTSKELSPLGSRASQSHAGYGINYARRGKQTRRYPQGPASLSSQFSLPKHTLYDLPHWGSQSVTRGVPFQDGHPSESRTLPGSFPRRPARVQSLKPSIPLADVSSTGAPSDLRSISMATIREYYDVRDDDEVRLCMKELNAPRFYPKMVKLWIKESFDRVNDVDRDLLAKLLVKLSNSNDISRAQLIFGFTSVLSNLEDAVIDSPNAAKYFGRILGKVIILESIFCLTLIGNLILKGGSKPGRLVQIGIASDILLSILVYLSFHRRDLRRTVDVRILKTLICQIYPSLAPSEKGGKKRNEEQRNFAGGGGKGGGGGVSAPPLSSPGSSSSVPSLSTNRSFKRSSNGQGGQSRMGGASLNSESNVAVSNARITQNGAHAPSQLHDAPASGVAKRIDSSVSKSSRALPKAPSSQPGPGSGPHSEFATPVTPSKGDVSKAFPLQFGSISPGFMNGMQIPARTSSAPPNLDEQKRDQARNDSSKAMPTLPIPSSHKAQQLKKNVSNTNQPNIVESHPPSQANRDAQVQILAGSVATTTQKSTTIPIAGISMPMPYQQPSIPLQFGAPGAQMQSQGVTTSSLQIPRPLPVGNTTQVQQQVFVSGLQPHPLQPQGMLHQGQSLGFAPQMGHQMGNLGMGMAPPFAPQQPGKFVGTRKAVKITHPDTHEELKLDKRADSYSDVGSSGPRGHPNVTPQSQPIQSFSPAHSMGYYPTIPANSYNQSMYYSNPTSVPLTSTQMTPGSSATRYNYPVGQGGPPISFMFPSVSKAGPPVHGVIESSNLEHGRDGYMVSASAPSASVRVTVKPAVKPLAEKVMTPVTVSSPVSKGESPKLMRQPGEASASNQQIDNDVCSKQPKSLSEISDSMPLPVSIKHSTHSSASVSLHGLPSSTSSVPTTPAEVSATVATKADVQRREPFKKSDSLKDQQRKPGNKEPQLSEQQHQVNFADSANRSNSPFVKLSGDVSPSDLNVEQASKNPDNLQPPSERVAEPTTSSSTPRNLECNVSFSSETGKGNALSSLESSGMSLEASEELSQEAHAARCDASATLADGVLDGEGRTSEPSNPSGLKVGETASEKSDTLLRKEKDGHVSLGVGLKQETTVTENSVTAIADGSLHDGDNSEVHAESTIVSESASDKQTEVVLQHVAIPENAEEMNVFGESKSCDSEVGRPVDNLVTSSSTGASSVSIDGTTAPPSHMSLADALEEKTSFIASSKTDGEEVSLTGSGILSRETTTAAPSALSEMTRKHEGREVESTSGGQTSTSSSVSKDKIPREQNKIKSTPGKKKIWKELLLKADAAGITSDLYLAYKVPEEKHETSITSESMDSAAADENGACVERDTVTAEDGQNKSELDDWEDAAEIPTPKLKKSENGELVDGATKPDDEYEGGVTGQRKYTRDFLLTFSDQFNDLPSGFEIGPDMVDALMSGHVAASHLVDRDSYLSSGRIIDRASGGSRNDRRGSSIVDDDKWGKAPGSFGSGRDPRMDGTHGGMAVNFRPGQAGNHGVLRNPRGQSSGQYVGGILSGPMQALASPGGMARNSPDVDRWQRAKGLIPAPPTPLQAMHKAERKYEIGKVSDREENKQRQLKAILNKLTPQNFDKLFQQVKEVNIDSAATLTRVISQIFDKALMEPTFCEMYANFCHHLAGALPDFSEDNEKITFKRLLLNKCQEEFERGEKEQAEANRVEEGEITQSAEEREEKRVKARRRMLGNIRLIGELYNKKMLTERIMHECIKKLLGQYQNPDEEDIEALCKLMSTIGEMIDHPKAKEHMDAYFDVMLKLSNNQKLSSRVRFMLKDAIDLRKNKWQQRRKIEGPKKIEEVHRDAAQERQLQTSRLSRSGSGISSIRRGTPIDYGPRGSTTLSSSNAQQMSVPRSLPPQLRGYGIQDVRLEDRHSHESKMLSIPLPQRPIDDDSITLGPQGGLARGMSIRGQPLMPSAPLDVSTTGDPRRMASGPNGCSPASEWAHYNSREEPMQRYMPERFMATPGYEQSNSLERNRSFGSRDFRNVDRSFDRSMAAPPATGRVQGSTSGAQNVPFESNLSEDHLRNMSISTIREYYSARNEEEVRLCIKELHAPSFYPDMIMLWVADSFDRKNEIDRELLAKLLVNLCKSRDGLLSQVQLIKGFETVLATLEEAVTDSPKAAEYLGRILGKVISENAVPLREIGRIILDGGEEPGRLKETGLASDVLVSIFEFLKGDRGDTILSEMWRNSNLRLEEFRHPDPIKSRRLDAFM</sequence>
<proteinExistence type="predicted"/>
<evidence type="ECO:0000313" key="2">
    <source>
        <dbReference type="Proteomes" id="UP001234297"/>
    </source>
</evidence>